<evidence type="ECO:0000256" key="4">
    <source>
        <dbReference type="ARBA" id="ARBA00022679"/>
    </source>
</evidence>
<dbReference type="InterPro" id="IPR011989">
    <property type="entry name" value="ARM-like"/>
</dbReference>
<dbReference type="InterPro" id="IPR045210">
    <property type="entry name" value="RING-Ubox_PUB"/>
</dbReference>
<dbReference type="Pfam" id="PF05804">
    <property type="entry name" value="KAP"/>
    <property type="match status" value="1"/>
</dbReference>
<protein>
    <recommendedName>
        <fullName evidence="3">RING-type E3 ubiquitin transferase</fullName>
        <ecNumber evidence="3">2.3.2.27</ecNumber>
    </recommendedName>
</protein>
<dbReference type="CDD" id="cd16664">
    <property type="entry name" value="RING-Ubox_PUB"/>
    <property type="match status" value="1"/>
</dbReference>
<dbReference type="InterPro" id="IPR000225">
    <property type="entry name" value="Armadillo"/>
</dbReference>
<comment type="pathway">
    <text evidence="2">Protein modification; protein ubiquitination.</text>
</comment>
<organism evidence="9 10">
    <name type="scientific">Dioscorea zingiberensis</name>
    <dbReference type="NCBI Taxonomy" id="325984"/>
    <lineage>
        <taxon>Eukaryota</taxon>
        <taxon>Viridiplantae</taxon>
        <taxon>Streptophyta</taxon>
        <taxon>Embryophyta</taxon>
        <taxon>Tracheophyta</taxon>
        <taxon>Spermatophyta</taxon>
        <taxon>Magnoliopsida</taxon>
        <taxon>Liliopsida</taxon>
        <taxon>Dioscoreales</taxon>
        <taxon>Dioscoreaceae</taxon>
        <taxon>Dioscorea</taxon>
    </lineage>
</organism>
<dbReference type="SMART" id="SM00504">
    <property type="entry name" value="Ubox"/>
    <property type="match status" value="1"/>
</dbReference>
<dbReference type="OrthoDB" id="10064100at2759"/>
<dbReference type="InterPro" id="IPR013083">
    <property type="entry name" value="Znf_RING/FYVE/PHD"/>
</dbReference>
<dbReference type="PANTHER" id="PTHR23315">
    <property type="entry name" value="U BOX DOMAIN-CONTAINING"/>
    <property type="match status" value="1"/>
</dbReference>
<evidence type="ECO:0000256" key="7">
    <source>
        <dbReference type="SAM" id="MobiDB-lite"/>
    </source>
</evidence>
<evidence type="ECO:0000256" key="2">
    <source>
        <dbReference type="ARBA" id="ARBA00004906"/>
    </source>
</evidence>
<dbReference type="GO" id="GO:0061630">
    <property type="term" value="F:ubiquitin protein ligase activity"/>
    <property type="evidence" value="ECO:0007669"/>
    <property type="project" value="UniProtKB-EC"/>
</dbReference>
<keyword evidence="10" id="KW-1185">Reference proteome</keyword>
<comment type="caution">
    <text evidence="9">The sequence shown here is derived from an EMBL/GenBank/DDBJ whole genome shotgun (WGS) entry which is preliminary data.</text>
</comment>
<dbReference type="PROSITE" id="PS51698">
    <property type="entry name" value="U_BOX"/>
    <property type="match status" value="1"/>
</dbReference>
<keyword evidence="4" id="KW-0808">Transferase</keyword>
<reference evidence="9" key="1">
    <citation type="submission" date="2021-03" db="EMBL/GenBank/DDBJ databases">
        <authorList>
            <person name="Li Z."/>
            <person name="Yang C."/>
        </authorList>
    </citation>
    <scope>NUCLEOTIDE SEQUENCE</scope>
    <source>
        <strain evidence="9">Dzin_1.0</strain>
        <tissue evidence="9">Leaf</tissue>
    </source>
</reference>
<keyword evidence="5" id="KW-0833">Ubl conjugation pathway</keyword>
<dbReference type="Gene3D" id="3.30.40.10">
    <property type="entry name" value="Zinc/RING finger domain, C3HC4 (zinc finger)"/>
    <property type="match status" value="1"/>
</dbReference>
<comment type="catalytic activity">
    <reaction evidence="1">
        <text>S-ubiquitinyl-[E2 ubiquitin-conjugating enzyme]-L-cysteine + [acceptor protein]-L-lysine = [E2 ubiquitin-conjugating enzyme]-L-cysteine + N(6)-ubiquitinyl-[acceptor protein]-L-lysine.</text>
        <dbReference type="EC" id="2.3.2.27"/>
    </reaction>
</comment>
<dbReference type="SMART" id="SM00185">
    <property type="entry name" value="ARM"/>
    <property type="match status" value="3"/>
</dbReference>
<dbReference type="Proteomes" id="UP001085076">
    <property type="component" value="Miscellaneous, Linkage group lg09"/>
</dbReference>
<dbReference type="EC" id="2.3.2.27" evidence="3"/>
<evidence type="ECO:0000313" key="9">
    <source>
        <dbReference type="EMBL" id="KAJ0962876.1"/>
    </source>
</evidence>
<evidence type="ECO:0000313" key="10">
    <source>
        <dbReference type="Proteomes" id="UP001085076"/>
    </source>
</evidence>
<sequence length="779" mass="86318">MGSDAAEVVQTKRNSSGVKAHASMCLELQKILDTINRVLPAIESAQPGCRSGIQELCSLNNAIEKAKLLLQHCAESSKLYLAITGEATLLRCERIRTALNRSLIQVQNMVPELLAAQIADIINYVGDAKFFIDPPDKEAGKVMLELLQQTDATAESKLEALQVAALKLNMTSSKALLIERRSIKKLLDKIRATDPKKEGILLFFLYLLKKYGNKLSIDDGEQKEKGTSQCGVSVRSTKSKKIEANNEPAPDGETERGKSSTDPPPEEFICPISSKLMFDPVVIDSGQTYEKVWIEKWFNEGNVTCPKTQKRLANTSIVPNSCMKDLISNWCRNHGVDVKDPCLEANPTKTVSQEPSHYDSISSLRNVSTLLLDGKTGYYMLQSNHSNVSIISSDSDSLSDSCRVKVIDSFSSSRARKFPWCEDYQKFQSFSNFSQDMYLKFFKKLSKLPLEFQENAIADLTLLLDTDGETCLALLYNGFPEALMSFMKHSYDLSDVQAQRTGAQILLTVLTKWRIEAPCLVEDAFQLLMMFLDSDLIKEALMIMRTLSCHPKYVSNIVVLGILPSVINLLDSEDSEITELAMKTICDLSGHKEARSHMLSTHCISKLVPLMSDERFAGSCIEVLRNLSESEEGALMIAETNGCIASIVELLDTGNRKEQEHAVIILHSLCLQSLDYRLLVMNEGVIPALCDISLNGSSEGREFSMKLLVVLRERRDSDCFDGSGSQSSHGSESGESVTDQSMKGVTQISMKSQPTLKSASGFFGRKLRIFSKSKTVALS</sequence>
<feature type="region of interest" description="Disordered" evidence="7">
    <location>
        <begin position="218"/>
        <end position="265"/>
    </location>
</feature>
<feature type="domain" description="U-box" evidence="8">
    <location>
        <begin position="263"/>
        <end position="337"/>
    </location>
</feature>
<feature type="compositionally biased region" description="Low complexity" evidence="7">
    <location>
        <begin position="722"/>
        <end position="736"/>
    </location>
</feature>
<evidence type="ECO:0000256" key="6">
    <source>
        <dbReference type="PROSITE-ProRule" id="PRU00259"/>
    </source>
</evidence>
<name>A0A9D5BYE5_9LILI</name>
<dbReference type="Pfam" id="PF04564">
    <property type="entry name" value="U-box"/>
    <property type="match status" value="1"/>
</dbReference>
<proteinExistence type="predicted"/>
<accession>A0A9D5BYE5</accession>
<dbReference type="PANTHER" id="PTHR23315:SF240">
    <property type="entry name" value="U-BOX DOMAIN-CONTAINING PROTEIN 5"/>
    <property type="match status" value="1"/>
</dbReference>
<dbReference type="PROSITE" id="PS50176">
    <property type="entry name" value="ARM_REPEAT"/>
    <property type="match status" value="1"/>
</dbReference>
<dbReference type="SUPFAM" id="SSF48371">
    <property type="entry name" value="ARM repeat"/>
    <property type="match status" value="1"/>
</dbReference>
<evidence type="ECO:0000256" key="5">
    <source>
        <dbReference type="ARBA" id="ARBA00022786"/>
    </source>
</evidence>
<gene>
    <name evidence="9" type="ORF">J5N97_027998</name>
</gene>
<dbReference type="SUPFAM" id="SSF57850">
    <property type="entry name" value="RING/U-box"/>
    <property type="match status" value="1"/>
</dbReference>
<evidence type="ECO:0000256" key="3">
    <source>
        <dbReference type="ARBA" id="ARBA00012483"/>
    </source>
</evidence>
<evidence type="ECO:0000259" key="8">
    <source>
        <dbReference type="PROSITE" id="PS51698"/>
    </source>
</evidence>
<evidence type="ECO:0000256" key="1">
    <source>
        <dbReference type="ARBA" id="ARBA00000900"/>
    </source>
</evidence>
<dbReference type="AlphaFoldDB" id="A0A9D5BYE5"/>
<feature type="region of interest" description="Disordered" evidence="7">
    <location>
        <begin position="718"/>
        <end position="742"/>
    </location>
</feature>
<reference evidence="9" key="2">
    <citation type="journal article" date="2022" name="Hortic Res">
        <title>The genome of Dioscorea zingiberensis sheds light on the biosynthesis, origin and evolution of the medicinally important diosgenin saponins.</title>
        <authorList>
            <person name="Li Y."/>
            <person name="Tan C."/>
            <person name="Li Z."/>
            <person name="Guo J."/>
            <person name="Li S."/>
            <person name="Chen X."/>
            <person name="Wang C."/>
            <person name="Dai X."/>
            <person name="Yang H."/>
            <person name="Song W."/>
            <person name="Hou L."/>
            <person name="Xu J."/>
            <person name="Tong Z."/>
            <person name="Xu A."/>
            <person name="Yuan X."/>
            <person name="Wang W."/>
            <person name="Yang Q."/>
            <person name="Chen L."/>
            <person name="Sun Z."/>
            <person name="Wang K."/>
            <person name="Pan B."/>
            <person name="Chen J."/>
            <person name="Bao Y."/>
            <person name="Liu F."/>
            <person name="Qi X."/>
            <person name="Gang D.R."/>
            <person name="Wen J."/>
            <person name="Li J."/>
        </authorList>
    </citation>
    <scope>NUCLEOTIDE SEQUENCE</scope>
    <source>
        <strain evidence="9">Dzin_1.0</strain>
    </source>
</reference>
<dbReference type="EMBL" id="JAGGNH010000009">
    <property type="protein sequence ID" value="KAJ0962876.1"/>
    <property type="molecule type" value="Genomic_DNA"/>
</dbReference>
<dbReference type="GO" id="GO:0016567">
    <property type="term" value="P:protein ubiquitination"/>
    <property type="evidence" value="ECO:0007669"/>
    <property type="project" value="InterPro"/>
</dbReference>
<dbReference type="Gene3D" id="1.25.10.10">
    <property type="entry name" value="Leucine-rich Repeat Variant"/>
    <property type="match status" value="2"/>
</dbReference>
<dbReference type="InterPro" id="IPR003613">
    <property type="entry name" value="Ubox_domain"/>
</dbReference>
<feature type="compositionally biased region" description="Polar residues" evidence="7">
    <location>
        <begin position="227"/>
        <end position="236"/>
    </location>
</feature>
<feature type="repeat" description="ARM" evidence="6">
    <location>
        <begin position="561"/>
        <end position="595"/>
    </location>
</feature>
<dbReference type="InterPro" id="IPR016024">
    <property type="entry name" value="ARM-type_fold"/>
</dbReference>